<dbReference type="InterPro" id="IPR044925">
    <property type="entry name" value="His-Me_finger_sf"/>
</dbReference>
<dbReference type="Proteomes" id="UP001601442">
    <property type="component" value="Unassembled WGS sequence"/>
</dbReference>
<dbReference type="Pfam" id="PF02945">
    <property type="entry name" value="Endonuclease_7"/>
    <property type="match status" value="1"/>
</dbReference>
<evidence type="ECO:0000256" key="1">
    <source>
        <dbReference type="SAM" id="MobiDB-lite"/>
    </source>
</evidence>
<dbReference type="InterPro" id="IPR038563">
    <property type="entry name" value="Endonuclease_7_sf"/>
</dbReference>
<dbReference type="Gene3D" id="3.40.1800.10">
    <property type="entry name" value="His-Me finger endonucleases"/>
    <property type="match status" value="1"/>
</dbReference>
<keyword evidence="3" id="KW-1185">Reference proteome</keyword>
<keyword evidence="2" id="KW-0255">Endonuclease</keyword>
<feature type="region of interest" description="Disordered" evidence="1">
    <location>
        <begin position="162"/>
        <end position="195"/>
    </location>
</feature>
<comment type="caution">
    <text evidence="2">The sequence shown here is derived from an EMBL/GenBank/DDBJ whole genome shotgun (WGS) entry which is preliminary data.</text>
</comment>
<reference evidence="2 3" key="1">
    <citation type="submission" date="2024-10" db="EMBL/GenBank/DDBJ databases">
        <title>The Natural Products Discovery Center: Release of the First 8490 Sequenced Strains for Exploring Actinobacteria Biosynthetic Diversity.</title>
        <authorList>
            <person name="Kalkreuter E."/>
            <person name="Kautsar S.A."/>
            <person name="Yang D."/>
            <person name="Bader C.D."/>
            <person name="Teijaro C.N."/>
            <person name="Fluegel L."/>
            <person name="Davis C.M."/>
            <person name="Simpson J.R."/>
            <person name="Lauterbach L."/>
            <person name="Steele A.D."/>
            <person name="Gui C."/>
            <person name="Meng S."/>
            <person name="Li G."/>
            <person name="Viehrig K."/>
            <person name="Ye F."/>
            <person name="Su P."/>
            <person name="Kiefer A.F."/>
            <person name="Nichols A."/>
            <person name="Cepeda A.J."/>
            <person name="Yan W."/>
            <person name="Fan B."/>
            <person name="Jiang Y."/>
            <person name="Adhikari A."/>
            <person name="Zheng C.-J."/>
            <person name="Schuster L."/>
            <person name="Cowan T.M."/>
            <person name="Smanski M.J."/>
            <person name="Chevrette M.G."/>
            <person name="De Carvalho L.P.S."/>
            <person name="Shen B."/>
        </authorList>
    </citation>
    <scope>NUCLEOTIDE SEQUENCE [LARGE SCALE GENOMIC DNA]</scope>
    <source>
        <strain evidence="2 3">NPDC004119</strain>
    </source>
</reference>
<sequence>MTTRANCKECEWAYRVASQSVKKPRGRQAYSQADRARHRAAQVKHCPSCAELKAYAEFYADNRSTSGLSAWCKTCTNYEQKARKYGLSIDEVRELASAANCEACGREFTDVSEAFFDHDHETGQFRAILCHQCNSALGLMGEDPMKLRALADYAERWSHHRTQAASVASPDSSSSSSRWARSWSSSHSSAGSSEP</sequence>
<gene>
    <name evidence="2" type="ORF">ACFYU5_19220</name>
</gene>
<dbReference type="SUPFAM" id="SSF54060">
    <property type="entry name" value="His-Me finger endonucleases"/>
    <property type="match status" value="1"/>
</dbReference>
<accession>A0ABW6P5X5</accession>
<protein>
    <submittedName>
        <fullName evidence="2">Endonuclease domain-containing protein</fullName>
    </submittedName>
</protein>
<dbReference type="EMBL" id="JBIAMT010000003">
    <property type="protein sequence ID" value="MFF0498545.1"/>
    <property type="molecule type" value="Genomic_DNA"/>
</dbReference>
<evidence type="ECO:0000313" key="3">
    <source>
        <dbReference type="Proteomes" id="UP001601442"/>
    </source>
</evidence>
<organism evidence="2 3">
    <name type="scientific">Nocardia aobensis</name>
    <dbReference type="NCBI Taxonomy" id="257277"/>
    <lineage>
        <taxon>Bacteria</taxon>
        <taxon>Bacillati</taxon>
        <taxon>Actinomycetota</taxon>
        <taxon>Actinomycetes</taxon>
        <taxon>Mycobacteriales</taxon>
        <taxon>Nocardiaceae</taxon>
        <taxon>Nocardia</taxon>
    </lineage>
</organism>
<keyword evidence="2" id="KW-0378">Hydrolase</keyword>
<feature type="compositionally biased region" description="Low complexity" evidence="1">
    <location>
        <begin position="164"/>
        <end position="195"/>
    </location>
</feature>
<name>A0ABW6P5X5_9NOCA</name>
<dbReference type="RefSeq" id="WP_387396740.1">
    <property type="nucleotide sequence ID" value="NZ_JBIAMT010000003.1"/>
</dbReference>
<dbReference type="GO" id="GO:0004519">
    <property type="term" value="F:endonuclease activity"/>
    <property type="evidence" value="ECO:0007669"/>
    <property type="project" value="UniProtKB-KW"/>
</dbReference>
<keyword evidence="2" id="KW-0540">Nuclease</keyword>
<proteinExistence type="predicted"/>
<dbReference type="InterPro" id="IPR004211">
    <property type="entry name" value="Endonuclease_7"/>
</dbReference>
<evidence type="ECO:0000313" key="2">
    <source>
        <dbReference type="EMBL" id="MFF0498545.1"/>
    </source>
</evidence>